<keyword evidence="3" id="KW-1185">Reference proteome</keyword>
<dbReference type="InterPro" id="IPR008928">
    <property type="entry name" value="6-hairpin_glycosidase_sf"/>
</dbReference>
<accession>A0ABW3DCB3</accession>
<dbReference type="EMBL" id="JBHTIU010000070">
    <property type="protein sequence ID" value="MFD0871027.1"/>
    <property type="molecule type" value="Genomic_DNA"/>
</dbReference>
<evidence type="ECO:0000313" key="3">
    <source>
        <dbReference type="Proteomes" id="UP001597120"/>
    </source>
</evidence>
<dbReference type="Gene3D" id="1.50.10.10">
    <property type="match status" value="1"/>
</dbReference>
<name>A0ABW3DCB3_9BACL</name>
<comment type="caution">
    <text evidence="2">The sequence shown here is derived from an EMBL/GenBank/DDBJ whole genome shotgun (WGS) entry which is preliminary data.</text>
</comment>
<sequence length="382" mass="44018">MIGKWKGWPAAAIILAVIMICVITILYTQRSAKPMREAAADSLSEAGMLPGEIFIRRQMINEDGTLKTNLQPRSTESKETAQGAEALSESIGLWLAYALEKNDQMLFEQNVDVLSEHFMEDGGWIYWKIGQDGPVTTNALIDDLRIIEALYKASDRWSVSKYKELADAIAGSLLKNQLTDEIFTDFYDRASQWTSPVLTLSYLSPSALKEMLKHERLPEPLYNKGIKLLRDLPENNGFFPFSYDVSTEQYSYNDEVHLIDLLYVIYHRAQAGMRSDESWLFLKDEFYMHEMLYGRYDADSKHPSVSFESPAVYGLAILCALEFDEDEFAQDLYYRMIRYQTRDPDSKWYGGYVDYHTNDTHIFDNLVPLLAERKMLNEGLLR</sequence>
<evidence type="ECO:0008006" key="4">
    <source>
        <dbReference type="Google" id="ProtNLM"/>
    </source>
</evidence>
<dbReference type="InterPro" id="IPR012341">
    <property type="entry name" value="6hp_glycosidase-like_sf"/>
</dbReference>
<feature type="transmembrane region" description="Helical" evidence="1">
    <location>
        <begin position="6"/>
        <end position="27"/>
    </location>
</feature>
<dbReference type="RefSeq" id="WP_379289893.1">
    <property type="nucleotide sequence ID" value="NZ_JBHTIU010000070.1"/>
</dbReference>
<evidence type="ECO:0000313" key="2">
    <source>
        <dbReference type="EMBL" id="MFD0871027.1"/>
    </source>
</evidence>
<dbReference type="SUPFAM" id="SSF48208">
    <property type="entry name" value="Six-hairpin glycosidases"/>
    <property type="match status" value="1"/>
</dbReference>
<dbReference type="Proteomes" id="UP001597120">
    <property type="component" value="Unassembled WGS sequence"/>
</dbReference>
<protein>
    <recommendedName>
        <fullName evidence="4">Glycosyl hydrolase</fullName>
    </recommendedName>
</protein>
<organism evidence="2 3">
    <name type="scientific">Paenibacillus residui</name>
    <dbReference type="NCBI Taxonomy" id="629724"/>
    <lineage>
        <taxon>Bacteria</taxon>
        <taxon>Bacillati</taxon>
        <taxon>Bacillota</taxon>
        <taxon>Bacilli</taxon>
        <taxon>Bacillales</taxon>
        <taxon>Paenibacillaceae</taxon>
        <taxon>Paenibacillus</taxon>
    </lineage>
</organism>
<gene>
    <name evidence="2" type="ORF">ACFQ03_17955</name>
</gene>
<keyword evidence="1" id="KW-0812">Transmembrane</keyword>
<keyword evidence="1" id="KW-0472">Membrane</keyword>
<evidence type="ECO:0000256" key="1">
    <source>
        <dbReference type="SAM" id="Phobius"/>
    </source>
</evidence>
<proteinExistence type="predicted"/>
<reference evidence="3" key="1">
    <citation type="journal article" date="2019" name="Int. J. Syst. Evol. Microbiol.">
        <title>The Global Catalogue of Microorganisms (GCM) 10K type strain sequencing project: providing services to taxonomists for standard genome sequencing and annotation.</title>
        <authorList>
            <consortium name="The Broad Institute Genomics Platform"/>
            <consortium name="The Broad Institute Genome Sequencing Center for Infectious Disease"/>
            <person name="Wu L."/>
            <person name="Ma J."/>
        </authorList>
    </citation>
    <scope>NUCLEOTIDE SEQUENCE [LARGE SCALE GENOMIC DNA]</scope>
    <source>
        <strain evidence="3">CCUG 57263</strain>
    </source>
</reference>
<keyword evidence="1" id="KW-1133">Transmembrane helix</keyword>